<dbReference type="Gene3D" id="1.10.10.10">
    <property type="entry name" value="Winged helix-like DNA-binding domain superfamily/Winged helix DNA-binding domain"/>
    <property type="match status" value="1"/>
</dbReference>
<dbReference type="PANTHER" id="PTHR13097:SF7">
    <property type="entry name" value="GENERAL TRANSCRIPTION FACTOR IIE SUBUNIT 1"/>
    <property type="match status" value="1"/>
</dbReference>
<dbReference type="InterPro" id="IPR036388">
    <property type="entry name" value="WH-like_DNA-bd_sf"/>
</dbReference>
<dbReference type="PROSITE" id="PS51344">
    <property type="entry name" value="HTH_TFE_IIE"/>
    <property type="match status" value="1"/>
</dbReference>
<comment type="similarity">
    <text evidence="4">Belongs to the TFE family.</text>
</comment>
<keyword evidence="2 4" id="KW-0238">DNA-binding</keyword>
<dbReference type="GO" id="GO:0003677">
    <property type="term" value="F:DNA binding"/>
    <property type="evidence" value="ECO:0007669"/>
    <property type="project" value="UniProtKB-KW"/>
</dbReference>
<feature type="domain" description="HTH TFE/IIEalpha-type" evidence="5">
    <location>
        <begin position="7"/>
        <end position="90"/>
    </location>
</feature>
<evidence type="ECO:0000313" key="7">
    <source>
        <dbReference type="Proteomes" id="UP000037210"/>
    </source>
</evidence>
<evidence type="ECO:0000256" key="2">
    <source>
        <dbReference type="ARBA" id="ARBA00023125"/>
    </source>
</evidence>
<dbReference type="EMBL" id="LFWZ01000001">
    <property type="protein sequence ID" value="KON31587.1"/>
    <property type="molecule type" value="Genomic_DNA"/>
</dbReference>
<dbReference type="InterPro" id="IPR036390">
    <property type="entry name" value="WH_DNA-bd_sf"/>
</dbReference>
<dbReference type="InterPro" id="IPR024550">
    <property type="entry name" value="TFIIEa/SarR/Rpc3_HTH_dom"/>
</dbReference>
<dbReference type="InterPro" id="IPR016481">
    <property type="entry name" value="TF_E_archaea"/>
</dbReference>
<evidence type="ECO:0000259" key="5">
    <source>
        <dbReference type="PROSITE" id="PS51344"/>
    </source>
</evidence>
<dbReference type="GO" id="GO:0006367">
    <property type="term" value="P:transcription initiation at RNA polymerase II promoter"/>
    <property type="evidence" value="ECO:0007669"/>
    <property type="project" value="InterPro"/>
</dbReference>
<proteinExistence type="inferred from homology"/>
<dbReference type="InterPro" id="IPR039997">
    <property type="entry name" value="TFE"/>
</dbReference>
<dbReference type="InterPro" id="IPR017919">
    <property type="entry name" value="TFIIE/TFIIEa_HTH"/>
</dbReference>
<protein>
    <recommendedName>
        <fullName evidence="4">Transcription factor E</fullName>
        <shortName evidence="4">TFE</shortName>
    </recommendedName>
    <alternativeName>
        <fullName evidence="4">TFIIE subunit alpha homolog</fullName>
    </alternativeName>
    <alternativeName>
        <fullName evidence="4">Transcription initiation factor TFIIE</fullName>
    </alternativeName>
</protein>
<dbReference type="AlphaFoldDB" id="A0A0M0BSM5"/>
<evidence type="ECO:0000256" key="4">
    <source>
        <dbReference type="HAMAP-Rule" id="MF_01909"/>
    </source>
</evidence>
<comment type="function">
    <text evidence="4">Transcription factor that plays a role in the activation of archaeal genes transcribed by RNA polymerase. Facilitates transcription initiation by enhancing TATA-box recognition by TATA-box-binding protein (Tbp), and transcription factor B (Tfb) and RNA polymerase recruitment. Not absolutely required for transcription in vitro, but particularly important in cases where Tbp or Tfb function is not optimal. It dynamically alters the nucleic acid-binding properties of RNA polymerases by stabilizing the initiation complex and destabilizing elongation complexes. Seems to translocate with the RNA polymerase following initiation and acts by binding to the non template strand of the transcription bubble in elongation complexes.</text>
</comment>
<dbReference type="SMART" id="SM00531">
    <property type="entry name" value="TFIIE"/>
    <property type="match status" value="1"/>
</dbReference>
<evidence type="ECO:0000256" key="3">
    <source>
        <dbReference type="ARBA" id="ARBA00023163"/>
    </source>
</evidence>
<comment type="subunit">
    <text evidence="4">Monomer. Interaction with RNA polymerase subunits RpoF and RpoE is necessary for Tfe stimulatory transcription activity. Able to interact with Tbp and RNA polymerase in the absence of DNA promoter. Interacts both with the preinitiation and elongation complexes.</text>
</comment>
<dbReference type="Pfam" id="PF02002">
    <property type="entry name" value="TFIIE_alpha"/>
    <property type="match status" value="1"/>
</dbReference>
<dbReference type="SUPFAM" id="SSF46785">
    <property type="entry name" value="Winged helix' DNA-binding domain"/>
    <property type="match status" value="1"/>
</dbReference>
<accession>A0A0M0BSM5</accession>
<gene>
    <name evidence="4" type="primary">tfe</name>
    <name evidence="6" type="ORF">AC482_00070</name>
</gene>
<dbReference type="PANTHER" id="PTHR13097">
    <property type="entry name" value="TRANSCRIPTION INITIATION FACTOR IIE, ALPHA SUBUNIT"/>
    <property type="match status" value="1"/>
</dbReference>
<keyword evidence="3 4" id="KW-0804">Transcription</keyword>
<dbReference type="PIRSF" id="PIRSF006373">
    <property type="entry name" value="TF_E_archaea"/>
    <property type="match status" value="1"/>
</dbReference>
<organism evidence="6 7">
    <name type="scientific">miscellaneous Crenarchaeota group-15 archaeon DG-45</name>
    <dbReference type="NCBI Taxonomy" id="1685127"/>
    <lineage>
        <taxon>Archaea</taxon>
        <taxon>Candidatus Bathyarchaeota</taxon>
        <taxon>MCG-15</taxon>
    </lineage>
</organism>
<dbReference type="GO" id="GO:0006355">
    <property type="term" value="P:regulation of DNA-templated transcription"/>
    <property type="evidence" value="ECO:0007669"/>
    <property type="project" value="InterPro"/>
</dbReference>
<comment type="caution">
    <text evidence="6">The sequence shown here is derived from an EMBL/GenBank/DDBJ whole genome shotgun (WGS) entry which is preliminary data.</text>
</comment>
<dbReference type="Proteomes" id="UP000037210">
    <property type="component" value="Unassembled WGS sequence"/>
</dbReference>
<evidence type="ECO:0000313" key="6">
    <source>
        <dbReference type="EMBL" id="KON31587.1"/>
    </source>
</evidence>
<evidence type="ECO:0000256" key="1">
    <source>
        <dbReference type="ARBA" id="ARBA00023015"/>
    </source>
</evidence>
<dbReference type="HAMAP" id="MF_01909">
    <property type="entry name" value="TFE_arch"/>
    <property type="match status" value="1"/>
</dbReference>
<name>A0A0M0BSM5_9ARCH</name>
<sequence>MLYSTFSDETLLDVARAIGGDDGAEIISILRDAEELTVEELSNKTGIQINNVRKLLYKFYNHSLVTSRRFRDKETGWFIFQWRLQPELIEAFITGMKNKILRKLQARLEYELEHEFYHCGSPKCPRVTFEEAMEAVFHCPLCNEPQRPVDNSAAIGFLEKKISKIEEELES</sequence>
<dbReference type="InterPro" id="IPR002853">
    <property type="entry name" value="TFIIE_asu"/>
</dbReference>
<dbReference type="PATRIC" id="fig|1685127.3.peg.797"/>
<keyword evidence="1 4" id="KW-0805">Transcription regulation</keyword>
<reference evidence="6 7" key="1">
    <citation type="submission" date="2015-06" db="EMBL/GenBank/DDBJ databases">
        <title>New insights into the roles of widespread benthic archaea in carbon and nitrogen cycling.</title>
        <authorList>
            <person name="Lazar C.S."/>
            <person name="Baker B.J."/>
            <person name="Seitz K.W."/>
            <person name="Hyde A.S."/>
            <person name="Dick G.J."/>
            <person name="Hinrichs K.-U."/>
            <person name="Teske A.P."/>
        </authorList>
    </citation>
    <scope>NUCLEOTIDE SEQUENCE [LARGE SCALE GENOMIC DNA]</scope>
    <source>
        <strain evidence="6">DG-45</strain>
    </source>
</reference>
<comment type="domain">
    <text evidence="4">The winged helix domain is involved in binding to DNA in the preinitiation complex.</text>
</comment>